<evidence type="ECO:0000313" key="4">
    <source>
        <dbReference type="EMBL" id="GAA2137203.1"/>
    </source>
</evidence>
<gene>
    <name evidence="4" type="ORF">GCM10009802_46240</name>
</gene>
<evidence type="ECO:0000256" key="2">
    <source>
        <dbReference type="SAM" id="SignalP"/>
    </source>
</evidence>
<sequence>MRKVAALVCSGAVALSLALAGCTGGDPTQGKDKGSAAPSEGAEKAGKPSERARAALRPPRSVAALGDSITRGFHVCEPLSDCPEKSWSTGTSDDVDSLARRLLKKPSGHTWNFARSGAQVAELPVQTGEAVARRPDLVTVLIGANDACTDSTADMTPVADFRTAVADSLDRLERDLPRTRVYVSSVPSLMRLWEVGRDGALTRQIWSLGGICQSMLADPTDLGTSAGDRRAAVEDRVVEFNGVLREECGRHPLCVYDDGAAFEYDFTGGHLSRWDSFHPDEEGQNVLAEIAYEKLRKAGGVR</sequence>
<feature type="compositionally biased region" description="Basic and acidic residues" evidence="1">
    <location>
        <begin position="41"/>
        <end position="53"/>
    </location>
</feature>
<dbReference type="PROSITE" id="PS51257">
    <property type="entry name" value="PROKAR_LIPOPROTEIN"/>
    <property type="match status" value="1"/>
</dbReference>
<feature type="domain" description="SGNH hydrolase-type esterase" evidence="3">
    <location>
        <begin position="64"/>
        <end position="284"/>
    </location>
</feature>
<name>A0ABP5KTK4_9ACTN</name>
<dbReference type="Gene3D" id="3.40.50.1110">
    <property type="entry name" value="SGNH hydrolase"/>
    <property type="match status" value="1"/>
</dbReference>
<evidence type="ECO:0000259" key="3">
    <source>
        <dbReference type="Pfam" id="PF13472"/>
    </source>
</evidence>
<dbReference type="Proteomes" id="UP001500443">
    <property type="component" value="Unassembled WGS sequence"/>
</dbReference>
<protein>
    <submittedName>
        <fullName evidence="4">SGNH/GDSL hydrolase family protein</fullName>
    </submittedName>
</protein>
<evidence type="ECO:0000256" key="1">
    <source>
        <dbReference type="SAM" id="MobiDB-lite"/>
    </source>
</evidence>
<dbReference type="RefSeq" id="WP_344291927.1">
    <property type="nucleotide sequence ID" value="NZ_BAAAPF010000182.1"/>
</dbReference>
<accession>A0ABP5KTK4</accession>
<comment type="caution">
    <text evidence="4">The sequence shown here is derived from an EMBL/GenBank/DDBJ whole genome shotgun (WGS) entry which is preliminary data.</text>
</comment>
<keyword evidence="4" id="KW-0378">Hydrolase</keyword>
<reference evidence="5" key="1">
    <citation type="journal article" date="2019" name="Int. J. Syst. Evol. Microbiol.">
        <title>The Global Catalogue of Microorganisms (GCM) 10K type strain sequencing project: providing services to taxonomists for standard genome sequencing and annotation.</title>
        <authorList>
            <consortium name="The Broad Institute Genomics Platform"/>
            <consortium name="The Broad Institute Genome Sequencing Center for Infectious Disease"/>
            <person name="Wu L."/>
            <person name="Ma J."/>
        </authorList>
    </citation>
    <scope>NUCLEOTIDE SEQUENCE [LARGE SCALE GENOMIC DNA]</scope>
    <source>
        <strain evidence="5">JCM 15481</strain>
    </source>
</reference>
<evidence type="ECO:0000313" key="5">
    <source>
        <dbReference type="Proteomes" id="UP001500443"/>
    </source>
</evidence>
<dbReference type="EMBL" id="BAAAPF010000182">
    <property type="protein sequence ID" value="GAA2137203.1"/>
    <property type="molecule type" value="Genomic_DNA"/>
</dbReference>
<feature type="signal peptide" evidence="2">
    <location>
        <begin position="1"/>
        <end position="20"/>
    </location>
</feature>
<keyword evidence="2" id="KW-0732">Signal</keyword>
<feature type="region of interest" description="Disordered" evidence="1">
    <location>
        <begin position="24"/>
        <end position="57"/>
    </location>
</feature>
<keyword evidence="5" id="KW-1185">Reference proteome</keyword>
<organism evidence="4 5">
    <name type="scientific">Streptomyces synnematoformans</name>
    <dbReference type="NCBI Taxonomy" id="415721"/>
    <lineage>
        <taxon>Bacteria</taxon>
        <taxon>Bacillati</taxon>
        <taxon>Actinomycetota</taxon>
        <taxon>Actinomycetes</taxon>
        <taxon>Kitasatosporales</taxon>
        <taxon>Streptomycetaceae</taxon>
        <taxon>Streptomyces</taxon>
    </lineage>
</organism>
<dbReference type="Pfam" id="PF13472">
    <property type="entry name" value="Lipase_GDSL_2"/>
    <property type="match status" value="1"/>
</dbReference>
<proteinExistence type="predicted"/>
<feature type="chain" id="PRO_5046810445" evidence="2">
    <location>
        <begin position="21"/>
        <end position="302"/>
    </location>
</feature>
<dbReference type="InterPro" id="IPR036514">
    <property type="entry name" value="SGNH_hydro_sf"/>
</dbReference>
<dbReference type="GO" id="GO:0016787">
    <property type="term" value="F:hydrolase activity"/>
    <property type="evidence" value="ECO:0007669"/>
    <property type="project" value="UniProtKB-KW"/>
</dbReference>
<dbReference type="SUPFAM" id="SSF52266">
    <property type="entry name" value="SGNH hydrolase"/>
    <property type="match status" value="1"/>
</dbReference>
<dbReference type="InterPro" id="IPR013830">
    <property type="entry name" value="SGNH_hydro"/>
</dbReference>